<feature type="domain" description="Enoyl reductase (ER)" evidence="1">
    <location>
        <begin position="13"/>
        <end position="337"/>
    </location>
</feature>
<evidence type="ECO:0000313" key="2">
    <source>
        <dbReference type="EMBL" id="TPX55814.1"/>
    </source>
</evidence>
<proteinExistence type="predicted"/>
<evidence type="ECO:0000313" key="3">
    <source>
        <dbReference type="Proteomes" id="UP000318582"/>
    </source>
</evidence>
<dbReference type="CDD" id="cd05289">
    <property type="entry name" value="MDR_like_2"/>
    <property type="match status" value="1"/>
</dbReference>
<dbReference type="AlphaFoldDB" id="A0A507DVP0"/>
<dbReference type="InterPro" id="IPR050700">
    <property type="entry name" value="YIM1/Zinc_Alcohol_DH_Fams"/>
</dbReference>
<dbReference type="SUPFAM" id="SSF50129">
    <property type="entry name" value="GroES-like"/>
    <property type="match status" value="1"/>
</dbReference>
<keyword evidence="3" id="KW-1185">Reference proteome</keyword>
<protein>
    <recommendedName>
        <fullName evidence="1">Enoyl reductase (ER) domain-containing protein</fullName>
    </recommendedName>
</protein>
<dbReference type="SMART" id="SM00829">
    <property type="entry name" value="PKS_ER"/>
    <property type="match status" value="1"/>
</dbReference>
<reference evidence="2 3" key="1">
    <citation type="journal article" date="2019" name="Sci. Rep.">
        <title>Comparative genomics of chytrid fungi reveal insights into the obligate biotrophic and pathogenic lifestyle of Synchytrium endobioticum.</title>
        <authorList>
            <person name="van de Vossenberg B.T.L.H."/>
            <person name="Warris S."/>
            <person name="Nguyen H.D.T."/>
            <person name="van Gent-Pelzer M.P.E."/>
            <person name="Joly D.L."/>
            <person name="van de Geest H.C."/>
            <person name="Bonants P.J.M."/>
            <person name="Smith D.S."/>
            <person name="Levesque C.A."/>
            <person name="van der Lee T.A.J."/>
        </authorList>
    </citation>
    <scope>NUCLEOTIDE SEQUENCE [LARGE SCALE GENOMIC DNA]</scope>
    <source>
        <strain evidence="2 3">CBS 809.83</strain>
    </source>
</reference>
<dbReference type="SUPFAM" id="SSF51735">
    <property type="entry name" value="NAD(P)-binding Rossmann-fold domains"/>
    <property type="match status" value="1"/>
</dbReference>
<evidence type="ECO:0000259" key="1">
    <source>
        <dbReference type="SMART" id="SM00829"/>
    </source>
</evidence>
<dbReference type="Pfam" id="PF08240">
    <property type="entry name" value="ADH_N"/>
    <property type="match status" value="1"/>
</dbReference>
<dbReference type="Proteomes" id="UP000318582">
    <property type="component" value="Unassembled WGS sequence"/>
</dbReference>
<dbReference type="PANTHER" id="PTHR11695">
    <property type="entry name" value="ALCOHOL DEHYDROGENASE RELATED"/>
    <property type="match status" value="1"/>
</dbReference>
<gene>
    <name evidence="2" type="ORF">PhCBS80983_g05001</name>
</gene>
<dbReference type="InterPro" id="IPR020843">
    <property type="entry name" value="ER"/>
</dbReference>
<dbReference type="PANTHER" id="PTHR11695:SF294">
    <property type="entry name" value="RETICULON-4-INTERACTING PROTEIN 1, MITOCHONDRIAL"/>
    <property type="match status" value="1"/>
</dbReference>
<sequence length="340" mass="36653">MATYKAAQFTGYGGVDKIEINDATVPVLASNDVLIKVHAASLNPIDWKIAEGQLKMISKSTFPLRTGYDVSGVIEAVGTAVTTFSVGQAVYSRVGETAGTVAEFVVTQVEKIALKPTSLSHEEAAGIPLTALTAYQALDRAGFKNRTTRKFFVPAGAGGVGHMAIQLAKHSFNAEEVATTVSEKKIDIVKSLGADVVVDYHKDDFTQVLKDYDMAFDTTGEAIKQLAILKEGGSLYSIATIPDGDEIMKALGSVGFVTRKLLDVLSLRYRWAAQKKKVDYHYVFMSPNGAQLKEIAELADSGKLKVLVDSTHPFTLEGVRAAFERQKSGRATGKVIIKMI</sequence>
<dbReference type="InterPro" id="IPR036291">
    <property type="entry name" value="NAD(P)-bd_dom_sf"/>
</dbReference>
<dbReference type="GO" id="GO:0005739">
    <property type="term" value="C:mitochondrion"/>
    <property type="evidence" value="ECO:0007669"/>
    <property type="project" value="TreeGrafter"/>
</dbReference>
<dbReference type="InterPro" id="IPR011032">
    <property type="entry name" value="GroES-like_sf"/>
</dbReference>
<dbReference type="Pfam" id="PF13602">
    <property type="entry name" value="ADH_zinc_N_2"/>
    <property type="match status" value="1"/>
</dbReference>
<dbReference type="GO" id="GO:0016491">
    <property type="term" value="F:oxidoreductase activity"/>
    <property type="evidence" value="ECO:0007669"/>
    <property type="project" value="InterPro"/>
</dbReference>
<accession>A0A507DVP0</accession>
<dbReference type="STRING" id="109895.A0A507DVP0"/>
<dbReference type="Gene3D" id="3.40.50.720">
    <property type="entry name" value="NAD(P)-binding Rossmann-like Domain"/>
    <property type="match status" value="1"/>
</dbReference>
<organism evidence="2 3">
    <name type="scientific">Powellomyces hirtus</name>
    <dbReference type="NCBI Taxonomy" id="109895"/>
    <lineage>
        <taxon>Eukaryota</taxon>
        <taxon>Fungi</taxon>
        <taxon>Fungi incertae sedis</taxon>
        <taxon>Chytridiomycota</taxon>
        <taxon>Chytridiomycota incertae sedis</taxon>
        <taxon>Chytridiomycetes</taxon>
        <taxon>Spizellomycetales</taxon>
        <taxon>Powellomycetaceae</taxon>
        <taxon>Powellomyces</taxon>
    </lineage>
</organism>
<dbReference type="EMBL" id="QEAQ01000094">
    <property type="protein sequence ID" value="TPX55814.1"/>
    <property type="molecule type" value="Genomic_DNA"/>
</dbReference>
<comment type="caution">
    <text evidence="2">The sequence shown here is derived from an EMBL/GenBank/DDBJ whole genome shotgun (WGS) entry which is preliminary data.</text>
</comment>
<name>A0A507DVP0_9FUNG</name>
<dbReference type="Gene3D" id="3.90.180.10">
    <property type="entry name" value="Medium-chain alcohol dehydrogenases, catalytic domain"/>
    <property type="match status" value="1"/>
</dbReference>
<dbReference type="InterPro" id="IPR013154">
    <property type="entry name" value="ADH-like_N"/>
</dbReference>